<accession>A0A1H8UUW4</accession>
<protein>
    <submittedName>
        <fullName evidence="2">Uncharacterized protein</fullName>
    </submittedName>
</protein>
<dbReference type="STRING" id="673521.SAMN05660991_03116"/>
<evidence type="ECO:0000256" key="1">
    <source>
        <dbReference type="SAM" id="Coils"/>
    </source>
</evidence>
<evidence type="ECO:0000313" key="2">
    <source>
        <dbReference type="EMBL" id="SEP06951.1"/>
    </source>
</evidence>
<sequence>MPHLFTVGRFADETSRRRTALTAQVLQWSLDAELADPIRCVDDLLRATRPDLPRLRRAEATFGTGTAARLTVTVHVPFDGDGRFFASRPGRPPAVEPPVGDWHRWAGHGPVLRLPENFAPDVDAGTVRAWASRAVDAVEALLAALREEAAEETARLSADLVDLARQRAEDLTRRRALEAELGTGI</sequence>
<dbReference type="Proteomes" id="UP000198960">
    <property type="component" value="Unassembled WGS sequence"/>
</dbReference>
<organism evidence="2 3">
    <name type="scientific">Trujillonella endophytica</name>
    <dbReference type="NCBI Taxonomy" id="673521"/>
    <lineage>
        <taxon>Bacteria</taxon>
        <taxon>Bacillati</taxon>
        <taxon>Actinomycetota</taxon>
        <taxon>Actinomycetes</taxon>
        <taxon>Geodermatophilales</taxon>
        <taxon>Geodermatophilaceae</taxon>
        <taxon>Trujillonella</taxon>
    </lineage>
</organism>
<gene>
    <name evidence="2" type="ORF">SAMN05660991_03116</name>
</gene>
<dbReference type="EMBL" id="FOEE01000009">
    <property type="protein sequence ID" value="SEP06951.1"/>
    <property type="molecule type" value="Genomic_DNA"/>
</dbReference>
<evidence type="ECO:0000313" key="3">
    <source>
        <dbReference type="Proteomes" id="UP000198960"/>
    </source>
</evidence>
<dbReference type="RefSeq" id="WP_091945217.1">
    <property type="nucleotide sequence ID" value="NZ_FOEE01000009.1"/>
</dbReference>
<reference evidence="3" key="1">
    <citation type="submission" date="2016-10" db="EMBL/GenBank/DDBJ databases">
        <authorList>
            <person name="Varghese N."/>
            <person name="Submissions S."/>
        </authorList>
    </citation>
    <scope>NUCLEOTIDE SEQUENCE [LARGE SCALE GENOMIC DNA]</scope>
    <source>
        <strain evidence="3">DSM 45413</strain>
    </source>
</reference>
<proteinExistence type="predicted"/>
<name>A0A1H8UUW4_9ACTN</name>
<dbReference type="AlphaFoldDB" id="A0A1H8UUW4"/>
<keyword evidence="1" id="KW-0175">Coiled coil</keyword>
<keyword evidence="3" id="KW-1185">Reference proteome</keyword>
<dbReference type="OrthoDB" id="5189938at2"/>
<feature type="coiled-coil region" evidence="1">
    <location>
        <begin position="135"/>
        <end position="166"/>
    </location>
</feature>